<comment type="caution">
    <text evidence="2">The sequence shown here is derived from an EMBL/GenBank/DDBJ whole genome shotgun (WGS) entry which is preliminary data.</text>
</comment>
<dbReference type="Proteomes" id="UP000658997">
    <property type="component" value="Unassembled WGS sequence"/>
</dbReference>
<feature type="compositionally biased region" description="Low complexity" evidence="1">
    <location>
        <begin position="691"/>
        <end position="701"/>
    </location>
</feature>
<feature type="region of interest" description="Disordered" evidence="1">
    <location>
        <begin position="327"/>
        <end position="378"/>
    </location>
</feature>
<sequence length="860" mass="93802">MFRRTLALFSEASRPSSSTSSSSASSILTSHLSKSHLPPALVRSALPHKNLYQLLSSLPNDGVGARVRQRRWAAKGLDVPKNVDLKSHLKRLHTKQGEKAKKEEGHLCYWEITKASLKDGGKHGKAWGKLVWRGKPITERKTGERIPGALKYFWDIANMVAQQASHPNTSVAAARGQHATTPSTSSFKPTGWIRSNSGSKPSAGVLADRTNLPPTSRHTPACSVSKTPVLAPASVQSVRSRTPSTEAKGASGKQQKLSSFFAPNTTANRHSRTKSILYQDSPSVGRAQRSHSSNASVERNVAGPSTLAVFEDQELEQRAASLLRGRFGTISRSLNPSRSSTPTRPASPSRPPPADPLTMTRSPPKQHWPPKTVNKAAAQMTPPRLKRFEPQQPPSSPMFHQTLMQESLSNFTPPAWENAIGSNMALFQRLAGLPPDEIKECEKRKMEEELEKAHRRLQGRSPTAARRKDGGKKKLGSPLKKRVPTTAERVQRAAALSSASPKTKVNLERLEPIMRSPRTNRRIYALETQLDGVPNGRATSLQLLGLLDADQGLGQRRAVSEARCNGAETSRHNSILPATMQEDSVEEESETQPLLWPEESETQPLAWPDEAEKSPPPAIAPPEANGVQTKETQLLPWDDIQEPDPAAPVFAAPFAAPTAGVTTLAPHLRPAITEVPTSDDEDLLLQRIAISSSSSSSYSSSPSPPASPTASRSNNPTSSSLHPASPAHKRRRIDLNQSSLSPALSRTPLRLPKVSPITLTPTAPGQIDGLGRFDRVVAALRKEERRQNTGLQLNLNSFLTSTSTQQRDRVKEEEKMDERRAGLSADRLYYHYKSHPNLHRQLSERIQVQLAVAAAVVGAG</sequence>
<feature type="compositionally biased region" description="Basic residues" evidence="1">
    <location>
        <begin position="469"/>
        <end position="483"/>
    </location>
</feature>
<dbReference type="PANTHER" id="PTHR48125">
    <property type="entry name" value="LP07818P1"/>
    <property type="match status" value="1"/>
</dbReference>
<keyword evidence="3" id="KW-1185">Reference proteome</keyword>
<feature type="region of interest" description="Disordered" evidence="1">
    <location>
        <begin position="453"/>
        <end position="487"/>
    </location>
</feature>
<feature type="compositionally biased region" description="Low complexity" evidence="1">
    <location>
        <begin position="331"/>
        <end position="347"/>
    </location>
</feature>
<feature type="compositionally biased region" description="Polar residues" evidence="1">
    <location>
        <begin position="234"/>
        <end position="245"/>
    </location>
</feature>
<protein>
    <submittedName>
        <fullName evidence="2">Uncharacterized protein</fullName>
    </submittedName>
</protein>
<feature type="region of interest" description="Disordered" evidence="1">
    <location>
        <begin position="167"/>
        <end position="300"/>
    </location>
</feature>
<feature type="compositionally biased region" description="Polar residues" evidence="1">
    <location>
        <begin position="178"/>
        <end position="200"/>
    </location>
</feature>
<proteinExistence type="predicted"/>
<accession>A0A8H8QPY8</accession>
<dbReference type="EMBL" id="ULHB01000113">
    <property type="protein sequence ID" value="SYW82500.1"/>
    <property type="molecule type" value="Genomic_DNA"/>
</dbReference>
<evidence type="ECO:0000256" key="1">
    <source>
        <dbReference type="SAM" id="MobiDB-lite"/>
    </source>
</evidence>
<feature type="region of interest" description="Disordered" evidence="1">
    <location>
        <begin position="691"/>
        <end position="732"/>
    </location>
</feature>
<feature type="compositionally biased region" description="Polar residues" evidence="1">
    <location>
        <begin position="212"/>
        <end position="226"/>
    </location>
</feature>
<name>A0A8H8QPY8_9BASI</name>
<evidence type="ECO:0000313" key="2">
    <source>
        <dbReference type="EMBL" id="SYW82500.1"/>
    </source>
</evidence>
<reference evidence="2" key="1">
    <citation type="submission" date="2018-08" db="EMBL/GenBank/DDBJ databases">
        <authorList>
            <person name="Guldener U."/>
        </authorList>
    </citation>
    <scope>NUCLEOTIDE SEQUENCE</scope>
    <source>
        <strain evidence="2">UB2</strain>
    </source>
</reference>
<gene>
    <name evidence="2" type="ORF">UBRO2_04622</name>
</gene>
<feature type="compositionally biased region" description="Polar residues" evidence="1">
    <location>
        <begin position="252"/>
        <end position="282"/>
    </location>
</feature>
<evidence type="ECO:0000313" key="3">
    <source>
        <dbReference type="Proteomes" id="UP000658997"/>
    </source>
</evidence>
<dbReference type="AlphaFoldDB" id="A0A8H8QPY8"/>
<organism evidence="2 3">
    <name type="scientific">Ustilago bromivora</name>
    <dbReference type="NCBI Taxonomy" id="307758"/>
    <lineage>
        <taxon>Eukaryota</taxon>
        <taxon>Fungi</taxon>
        <taxon>Dikarya</taxon>
        <taxon>Basidiomycota</taxon>
        <taxon>Ustilaginomycotina</taxon>
        <taxon>Ustilaginomycetes</taxon>
        <taxon>Ustilaginales</taxon>
        <taxon>Ustilaginaceae</taxon>
        <taxon>Ustilago</taxon>
    </lineage>
</organism>
<feature type="region of interest" description="Disordered" evidence="1">
    <location>
        <begin position="560"/>
        <end position="628"/>
    </location>
</feature>
<dbReference type="PANTHER" id="PTHR48125:SF12">
    <property type="entry name" value="AT HOOK TRANSCRIPTION FACTOR FAMILY-RELATED"/>
    <property type="match status" value="1"/>
</dbReference>